<reference evidence="1 2" key="1">
    <citation type="submission" date="2019-01" db="EMBL/GenBank/DDBJ databases">
        <authorList>
            <person name="Chen W.-M."/>
        </authorList>
    </citation>
    <scope>NUCLEOTIDE SEQUENCE [LARGE SCALE GENOMIC DNA]</scope>
    <source>
        <strain evidence="1 2">TER-1</strain>
    </source>
</reference>
<dbReference type="AlphaFoldDB" id="A0A437NUZ7"/>
<dbReference type="EMBL" id="SACP01000041">
    <property type="protein sequence ID" value="RVU13817.1"/>
    <property type="molecule type" value="Genomic_DNA"/>
</dbReference>
<name>A0A437NUZ7_9HYPH</name>
<dbReference type="Proteomes" id="UP000286997">
    <property type="component" value="Unassembled WGS sequence"/>
</dbReference>
<evidence type="ECO:0000313" key="1">
    <source>
        <dbReference type="EMBL" id="RVU13817.1"/>
    </source>
</evidence>
<dbReference type="RefSeq" id="WP_127733791.1">
    <property type="nucleotide sequence ID" value="NZ_SACP01000041.1"/>
</dbReference>
<accession>A0A437NUZ7</accession>
<keyword evidence="2" id="KW-1185">Reference proteome</keyword>
<organism evidence="1 2">
    <name type="scientific">Methylobacterium oryzihabitans</name>
    <dbReference type="NCBI Taxonomy" id="2499852"/>
    <lineage>
        <taxon>Bacteria</taxon>
        <taxon>Pseudomonadati</taxon>
        <taxon>Pseudomonadota</taxon>
        <taxon>Alphaproteobacteria</taxon>
        <taxon>Hyphomicrobiales</taxon>
        <taxon>Methylobacteriaceae</taxon>
        <taxon>Methylobacterium</taxon>
    </lineage>
</organism>
<sequence length="114" mass="11886">MPGAPGAAATAGVNPGLSPVQIQAAALAGDAWIAGTESGPATPAQSFQSLVVAMRANSLDLASLAFDPDRIAALRAELRETYDPVRTQKLQKLILLWDTWVAGQRTDKPDAAPH</sequence>
<proteinExistence type="predicted"/>
<protein>
    <submittedName>
        <fullName evidence="1">Uncharacterized protein</fullName>
    </submittedName>
</protein>
<evidence type="ECO:0000313" key="2">
    <source>
        <dbReference type="Proteomes" id="UP000286997"/>
    </source>
</evidence>
<comment type="caution">
    <text evidence="1">The sequence shown here is derived from an EMBL/GenBank/DDBJ whole genome shotgun (WGS) entry which is preliminary data.</text>
</comment>
<gene>
    <name evidence="1" type="ORF">EOE48_26020</name>
</gene>